<evidence type="ECO:0000256" key="3">
    <source>
        <dbReference type="ARBA" id="ARBA00022989"/>
    </source>
</evidence>
<protein>
    <submittedName>
        <fullName evidence="5">C4-dicarboxylate ABC transporter</fullName>
    </submittedName>
</protein>
<evidence type="ECO:0000256" key="4">
    <source>
        <dbReference type="ARBA" id="ARBA00023136"/>
    </source>
</evidence>
<dbReference type="InterPro" id="IPR038665">
    <property type="entry name" value="Voltage-dep_anion_channel_sf"/>
</dbReference>
<dbReference type="EMBL" id="PIGA01000006">
    <property type="protein sequence ID" value="PTP21683.1"/>
    <property type="molecule type" value="Genomic_DNA"/>
</dbReference>
<sequence length="316" mass="34162">MAGLALAIASLGWCWDGVLVSQDILHTPGLVQWISAAIAGCLLLVLAVKFLIHGHLLREDLAHPVVGSVVPTFAMGCMVVSASLAPISTFLSESVWLASVALHVVFLVSFLYHRAKQFEIHHMVPSWFVPPIGIVVADVSFSGNPTLEPVANAVLVFGLLIYAVMLPVMVYRLIFSHEVPDAAKPTIAIMAAPASLSLAGYLTVTANPSPVIIGLLFGIAVLMTFIIYAAFFKLLRLPFSPGYAAFTFPIVIGATALFKLAAWMQVQGIEAHYINQVFNLAYLELVVATLVVSYVAIRYYMNYKPHRVLSAVGSRL</sequence>
<dbReference type="InterPro" id="IPR052951">
    <property type="entry name" value="Tellurite_res_ion_channel"/>
</dbReference>
<evidence type="ECO:0000256" key="1">
    <source>
        <dbReference type="ARBA" id="ARBA00004141"/>
    </source>
</evidence>
<dbReference type="GO" id="GO:0005886">
    <property type="term" value="C:plasma membrane"/>
    <property type="evidence" value="ECO:0007669"/>
    <property type="project" value="TreeGrafter"/>
</dbReference>
<keyword evidence="3" id="KW-1133">Transmembrane helix</keyword>
<accession>A0A2T5ELQ7</accession>
<dbReference type="PANTHER" id="PTHR37955:SF1">
    <property type="entry name" value="DEP DOMAIN-CONTAINING PROTEIN"/>
    <property type="match status" value="1"/>
</dbReference>
<comment type="caution">
    <text evidence="5">The sequence shown here is derived from an EMBL/GenBank/DDBJ whole genome shotgun (WGS) entry which is preliminary data.</text>
</comment>
<evidence type="ECO:0000256" key="2">
    <source>
        <dbReference type="ARBA" id="ARBA00022692"/>
    </source>
</evidence>
<evidence type="ECO:0000313" key="6">
    <source>
        <dbReference type="Proteomes" id="UP000244080"/>
    </source>
</evidence>
<comment type="subcellular location">
    <subcellularLocation>
        <location evidence="1">Membrane</location>
        <topology evidence="1">Multi-pass membrane protein</topology>
    </subcellularLocation>
</comment>
<proteinExistence type="predicted"/>
<dbReference type="PANTHER" id="PTHR37955">
    <property type="entry name" value="TELLURITE RESISTANCE PROTEIN TEHA"/>
    <property type="match status" value="1"/>
</dbReference>
<dbReference type="GO" id="GO:0046583">
    <property type="term" value="F:monoatomic cation efflux transmembrane transporter activity"/>
    <property type="evidence" value="ECO:0007669"/>
    <property type="project" value="TreeGrafter"/>
</dbReference>
<dbReference type="Pfam" id="PF03595">
    <property type="entry name" value="SLAC1"/>
    <property type="match status" value="1"/>
</dbReference>
<name>A0A2T5ELQ7_VIBSP</name>
<dbReference type="Gene3D" id="1.50.10.150">
    <property type="entry name" value="Voltage-dependent anion channel"/>
    <property type="match status" value="1"/>
</dbReference>
<dbReference type="AlphaFoldDB" id="A0A2T5ELQ7"/>
<keyword evidence="4" id="KW-0472">Membrane</keyword>
<dbReference type="Proteomes" id="UP000244080">
    <property type="component" value="Unassembled WGS sequence"/>
</dbReference>
<gene>
    <name evidence="5" type="ORF">CWO36_05005</name>
</gene>
<keyword evidence="2" id="KW-0812">Transmembrane</keyword>
<organism evidence="5 6">
    <name type="scientific">Vibrio splendidus</name>
    <dbReference type="NCBI Taxonomy" id="29497"/>
    <lineage>
        <taxon>Bacteria</taxon>
        <taxon>Pseudomonadati</taxon>
        <taxon>Pseudomonadota</taxon>
        <taxon>Gammaproteobacteria</taxon>
        <taxon>Vibrionales</taxon>
        <taxon>Vibrionaceae</taxon>
        <taxon>Vibrio</taxon>
    </lineage>
</organism>
<dbReference type="InterPro" id="IPR004695">
    <property type="entry name" value="SLAC1/Mae1/Ssu1/TehA"/>
</dbReference>
<dbReference type="CDD" id="cd09325">
    <property type="entry name" value="TDT_C4-dicarb_trans"/>
    <property type="match status" value="1"/>
</dbReference>
<evidence type="ECO:0000313" key="5">
    <source>
        <dbReference type="EMBL" id="PTP21683.1"/>
    </source>
</evidence>
<reference evidence="5 6" key="1">
    <citation type="submission" date="2017-11" db="EMBL/GenBank/DDBJ databases">
        <title>Population delineation of vibrios coincides with oyster pathogenicity.</title>
        <authorList>
            <person name="Bruto M."/>
            <person name="Labreuche Y."/>
            <person name="James A."/>
            <person name="Piel D."/>
            <person name="Chenivesse S."/>
            <person name="Petton B."/>
            <person name="Polz M.F."/>
            <person name="Le Roux F."/>
        </authorList>
    </citation>
    <scope>NUCLEOTIDE SEQUENCE [LARGE SCALE GENOMIC DNA]</scope>
    <source>
        <strain evidence="5 6">1F_55</strain>
    </source>
</reference>